<evidence type="ECO:0000313" key="2">
    <source>
        <dbReference type="EMBL" id="KAK4028822.1"/>
    </source>
</evidence>
<proteinExistence type="predicted"/>
<evidence type="ECO:0000313" key="3">
    <source>
        <dbReference type="Proteomes" id="UP001234178"/>
    </source>
</evidence>
<evidence type="ECO:0000256" key="1">
    <source>
        <dbReference type="SAM" id="MobiDB-lite"/>
    </source>
</evidence>
<name>A0ABR0AUL2_9CRUS</name>
<comment type="caution">
    <text evidence="2">The sequence shown here is derived from an EMBL/GenBank/DDBJ whole genome shotgun (WGS) entry which is preliminary data.</text>
</comment>
<dbReference type="Proteomes" id="UP001234178">
    <property type="component" value="Unassembled WGS sequence"/>
</dbReference>
<keyword evidence="3" id="KW-1185">Reference proteome</keyword>
<feature type="region of interest" description="Disordered" evidence="1">
    <location>
        <begin position="16"/>
        <end position="37"/>
    </location>
</feature>
<protein>
    <submittedName>
        <fullName evidence="2">Uncharacterized protein</fullName>
    </submittedName>
</protein>
<accession>A0ABR0AUL2</accession>
<organism evidence="2 3">
    <name type="scientific">Daphnia magna</name>
    <dbReference type="NCBI Taxonomy" id="35525"/>
    <lineage>
        <taxon>Eukaryota</taxon>
        <taxon>Metazoa</taxon>
        <taxon>Ecdysozoa</taxon>
        <taxon>Arthropoda</taxon>
        <taxon>Crustacea</taxon>
        <taxon>Branchiopoda</taxon>
        <taxon>Diplostraca</taxon>
        <taxon>Cladocera</taxon>
        <taxon>Anomopoda</taxon>
        <taxon>Daphniidae</taxon>
        <taxon>Daphnia</taxon>
    </lineage>
</organism>
<gene>
    <name evidence="2" type="ORF">OUZ56_021840</name>
</gene>
<sequence length="120" mass="13322">MSSAYAIILTGKLNGNRRRSSTSRFQRNGERTPPCGHPKLTRLLRVIRAGTFDKSRNYGRMPGGVKGTLKVKKGRGAYFFIRKGAFDEGDQGVRRCFCRPILSKTMLISANPVTCIGEPD</sequence>
<reference evidence="2 3" key="1">
    <citation type="journal article" date="2023" name="Nucleic Acids Res.">
        <title>The hologenome of Daphnia magna reveals possible DNA methylation and microbiome-mediated evolution of the host genome.</title>
        <authorList>
            <person name="Chaturvedi A."/>
            <person name="Li X."/>
            <person name="Dhandapani V."/>
            <person name="Marshall H."/>
            <person name="Kissane S."/>
            <person name="Cuenca-Cambronero M."/>
            <person name="Asole G."/>
            <person name="Calvet F."/>
            <person name="Ruiz-Romero M."/>
            <person name="Marangio P."/>
            <person name="Guigo R."/>
            <person name="Rago D."/>
            <person name="Mirbahai L."/>
            <person name="Eastwood N."/>
            <person name="Colbourne J.K."/>
            <person name="Zhou J."/>
            <person name="Mallon E."/>
            <person name="Orsini L."/>
        </authorList>
    </citation>
    <scope>NUCLEOTIDE SEQUENCE [LARGE SCALE GENOMIC DNA]</scope>
    <source>
        <strain evidence="2">LRV0_1</strain>
    </source>
</reference>
<dbReference type="EMBL" id="JAOYFB010000039">
    <property type="protein sequence ID" value="KAK4028822.1"/>
    <property type="molecule type" value="Genomic_DNA"/>
</dbReference>